<keyword evidence="3" id="KW-1185">Reference proteome</keyword>
<dbReference type="GeneID" id="70128653"/>
<dbReference type="AlphaFoldDB" id="A0A9P9A2X6"/>
<evidence type="ECO:0000313" key="2">
    <source>
        <dbReference type="EMBL" id="KAH6658671.1"/>
    </source>
</evidence>
<protein>
    <submittedName>
        <fullName evidence="2">Uncharacterized protein</fullName>
    </submittedName>
</protein>
<evidence type="ECO:0000313" key="3">
    <source>
        <dbReference type="Proteomes" id="UP000758603"/>
    </source>
</evidence>
<accession>A0A9P9A2X6</accession>
<dbReference type="RefSeq" id="XP_045962905.1">
    <property type="nucleotide sequence ID" value="XM_046099761.1"/>
</dbReference>
<organism evidence="2 3">
    <name type="scientific">Truncatella angustata</name>
    <dbReference type="NCBI Taxonomy" id="152316"/>
    <lineage>
        <taxon>Eukaryota</taxon>
        <taxon>Fungi</taxon>
        <taxon>Dikarya</taxon>
        <taxon>Ascomycota</taxon>
        <taxon>Pezizomycotina</taxon>
        <taxon>Sordariomycetes</taxon>
        <taxon>Xylariomycetidae</taxon>
        <taxon>Amphisphaeriales</taxon>
        <taxon>Sporocadaceae</taxon>
        <taxon>Truncatella</taxon>
    </lineage>
</organism>
<feature type="region of interest" description="Disordered" evidence="1">
    <location>
        <begin position="267"/>
        <end position="310"/>
    </location>
</feature>
<feature type="compositionally biased region" description="Pro residues" evidence="1">
    <location>
        <begin position="273"/>
        <end position="284"/>
    </location>
</feature>
<evidence type="ECO:0000256" key="1">
    <source>
        <dbReference type="SAM" id="MobiDB-lite"/>
    </source>
</evidence>
<dbReference type="EMBL" id="JAGPXC010000002">
    <property type="protein sequence ID" value="KAH6658671.1"/>
    <property type="molecule type" value="Genomic_DNA"/>
</dbReference>
<name>A0A9P9A2X6_9PEZI</name>
<comment type="caution">
    <text evidence="2">The sequence shown here is derived from an EMBL/GenBank/DDBJ whole genome shotgun (WGS) entry which is preliminary data.</text>
</comment>
<reference evidence="2" key="1">
    <citation type="journal article" date="2021" name="Nat. Commun.">
        <title>Genetic determinants of endophytism in the Arabidopsis root mycobiome.</title>
        <authorList>
            <person name="Mesny F."/>
            <person name="Miyauchi S."/>
            <person name="Thiergart T."/>
            <person name="Pickel B."/>
            <person name="Atanasova L."/>
            <person name="Karlsson M."/>
            <person name="Huettel B."/>
            <person name="Barry K.W."/>
            <person name="Haridas S."/>
            <person name="Chen C."/>
            <person name="Bauer D."/>
            <person name="Andreopoulos W."/>
            <person name="Pangilinan J."/>
            <person name="LaButti K."/>
            <person name="Riley R."/>
            <person name="Lipzen A."/>
            <person name="Clum A."/>
            <person name="Drula E."/>
            <person name="Henrissat B."/>
            <person name="Kohler A."/>
            <person name="Grigoriev I.V."/>
            <person name="Martin F.M."/>
            <person name="Hacquard S."/>
        </authorList>
    </citation>
    <scope>NUCLEOTIDE SEQUENCE</scope>
    <source>
        <strain evidence="2">MPI-SDFR-AT-0073</strain>
    </source>
</reference>
<proteinExistence type="predicted"/>
<dbReference type="Proteomes" id="UP000758603">
    <property type="component" value="Unassembled WGS sequence"/>
</dbReference>
<sequence length="310" mass="34164">MVKWTLILPPSVVVDAARQGDPELTCPIPRVGGTHHQSLCTQFDHVLPQYYNVISYPGRMSDDSSIQHISTQQQLQHFDPDNGRPYLSNMALVDSVPTPSIDNLISAVMALFFLIATATHMAVLQYWSYAWPGPATRQMCGWPLQAISSKSPELCWYSPLICYSLGNYPNFRWNKPVGIFSKFQFTSVVVSLLMTIAATVQPLFTLDADTREHDRKVQLFGAVRFRKRSVVPNGAKGPGSYMNIGNSSESSRLRMVLEAAGMALSMRSKYPDGSPPSPPPPLPLRPTVEIEGLERSAGTAADGNKTSGDY</sequence>
<gene>
    <name evidence="2" type="ORF">BKA67DRAFT_533794</name>
</gene>